<feature type="compositionally biased region" description="Acidic residues" evidence="1">
    <location>
        <begin position="825"/>
        <end position="837"/>
    </location>
</feature>
<feature type="transmembrane region" description="Helical" evidence="2">
    <location>
        <begin position="942"/>
        <end position="963"/>
    </location>
</feature>
<feature type="compositionally biased region" description="Low complexity" evidence="1">
    <location>
        <begin position="557"/>
        <end position="568"/>
    </location>
</feature>
<feature type="compositionally biased region" description="Low complexity" evidence="1">
    <location>
        <begin position="893"/>
        <end position="932"/>
    </location>
</feature>
<keyword evidence="2" id="KW-1133">Transmembrane helix</keyword>
<dbReference type="EMBL" id="VLTK01000022">
    <property type="protein sequence ID" value="TSI12075.1"/>
    <property type="molecule type" value="Genomic_DNA"/>
</dbReference>
<feature type="compositionally biased region" description="Acidic residues" evidence="1">
    <location>
        <begin position="847"/>
        <end position="857"/>
    </location>
</feature>
<dbReference type="AlphaFoldDB" id="A0A556C3N3"/>
<evidence type="ECO:0000313" key="4">
    <source>
        <dbReference type="Proteomes" id="UP000316406"/>
    </source>
</evidence>
<proteinExistence type="predicted"/>
<evidence type="ECO:0000256" key="1">
    <source>
        <dbReference type="SAM" id="MobiDB-lite"/>
    </source>
</evidence>
<sequence length="973" mass="94603">MFKFRTMWRTMKMLRNRHTTGRKIAVGGVAAATALGLTLLTTSPGSAEEINPNEDAEAFGQLIDADLLDAQAIEALSAYSSSPSNEEAATTPLNLEVLQSLGLELPGIGIPLISEEGGDGLLDLGNAGALNSYGHAPAYNEAKASAGAVGTDGALNLDDINNGEFGNANVDLTSVLGQLGLDGITDQVVDELSLELGAIASTADSNGEADNSEYVVADGILTVSSPAVGDISGALDTLVDGTGETLDEVIGTEGLVNDLAGLGVDVNIPGIANVSVGGEDTTVSVDVRDALNSIVENIVNEKLEDESGIVSIDLANGDIKIDLAKVVEGGNGEDLNGLDPNTQVLTSDTISKITTAVADALGALTGKVTETLTDALNDVHLVIDLPAEATLGPVTLATGSVTVDATLGQLAGSGEGEPEISSDLSVAGLPIGELLTELTEPLLNQLLAITEPLIGGILTATVEELSAGVTDIVDPILTGLDPVFEALNQVVDLTINEQPTLKDEESQVKGNNGPGFTVSAVSLELLPASEAVDINLASSSVRATAEAPEEPGDDDVNTNAAASAAASADADDDSNASAEVAAQAAAQADATTDETAAADSSAEAAAEAAATEDASSETSADATTETNASATVAAEAASNADNTDAANADTTAAADADPAAAASVASNADSSSEASAAAAADADDSAVADASNESDVNANASASAAASADADNNDNAIAEAAAQAAATADADTTASAAADIDASAAAESAATEDSSSEASADATSDPNASAQAAATAAANADDTETANADTTAAADADPAAAAAVASNATSSDDASVEAAANADGTEADAAAEADDSNVDTTAAADADGAEADADADPEGAATAAADGAEAEATASADADGAEASAASDDDADQASASADSDQAASASSSSQSNASASSAGASTNASGSSDGGDLPRTGADGVLTMAGIAALLIAGGAAAIYGTRRYRASAGQH</sequence>
<name>A0A556C3N3_BREAU</name>
<feature type="compositionally biased region" description="Low complexity" evidence="1">
    <location>
        <begin position="575"/>
        <end position="680"/>
    </location>
</feature>
<feature type="compositionally biased region" description="Acidic residues" evidence="1">
    <location>
        <begin position="547"/>
        <end position="556"/>
    </location>
</feature>
<dbReference type="Proteomes" id="UP000316406">
    <property type="component" value="Unassembled WGS sequence"/>
</dbReference>
<protein>
    <submittedName>
        <fullName evidence="3">Choice-of-anchor G family protein</fullName>
    </submittedName>
</protein>
<dbReference type="NCBIfam" id="NF033766">
    <property type="entry name" value="choice_anch_G"/>
    <property type="match status" value="1"/>
</dbReference>
<gene>
    <name evidence="3" type="ORF">FO013_21085</name>
</gene>
<dbReference type="InterPro" id="IPR047900">
    <property type="entry name" value="Choice_anch_G"/>
</dbReference>
<keyword evidence="2" id="KW-0812">Transmembrane</keyword>
<keyword evidence="4" id="KW-1185">Reference proteome</keyword>
<organism evidence="3 4">
    <name type="scientific">Brevibacterium aurantiacum</name>
    <dbReference type="NCBI Taxonomy" id="273384"/>
    <lineage>
        <taxon>Bacteria</taxon>
        <taxon>Bacillati</taxon>
        <taxon>Actinomycetota</taxon>
        <taxon>Actinomycetes</taxon>
        <taxon>Micrococcales</taxon>
        <taxon>Brevibacteriaceae</taxon>
        <taxon>Brevibacterium</taxon>
    </lineage>
</organism>
<accession>A0A556C3N3</accession>
<evidence type="ECO:0000313" key="3">
    <source>
        <dbReference type="EMBL" id="TSI12075.1"/>
    </source>
</evidence>
<evidence type="ECO:0000256" key="2">
    <source>
        <dbReference type="SAM" id="Phobius"/>
    </source>
</evidence>
<feature type="compositionally biased region" description="Low complexity" evidence="1">
    <location>
        <begin position="687"/>
        <end position="824"/>
    </location>
</feature>
<feature type="region of interest" description="Disordered" evidence="1">
    <location>
        <begin position="542"/>
        <end position="940"/>
    </location>
</feature>
<keyword evidence="2" id="KW-0472">Membrane</keyword>
<feature type="compositionally biased region" description="Low complexity" evidence="1">
    <location>
        <begin position="858"/>
        <end position="886"/>
    </location>
</feature>
<reference evidence="3 4" key="1">
    <citation type="submission" date="2019-07" db="EMBL/GenBank/DDBJ databases">
        <title>Draft genome sequence of Brevibacterium aurantiacum XU54 isolated from Xinjiang China.</title>
        <authorList>
            <person name="Xu X."/>
        </authorList>
    </citation>
    <scope>NUCLEOTIDE SEQUENCE [LARGE SCALE GENOMIC DNA]</scope>
    <source>
        <strain evidence="3 4">XU54</strain>
    </source>
</reference>
<comment type="caution">
    <text evidence="3">The sequence shown here is derived from an EMBL/GenBank/DDBJ whole genome shotgun (WGS) entry which is preliminary data.</text>
</comment>
<dbReference type="OrthoDB" id="5035198at2"/>